<accession>C2Y3I7</accession>
<dbReference type="HOGENOM" id="CLU_2153145_0_0_9"/>
<evidence type="ECO:0000313" key="1">
    <source>
        <dbReference type="EMBL" id="EEL67521.1"/>
    </source>
</evidence>
<protein>
    <submittedName>
        <fullName evidence="1">Ribbon-helix-helix protein, CopG</fullName>
    </submittedName>
</protein>
<name>C2Q4A4_BACMY</name>
<reference evidence="1" key="1">
    <citation type="journal article" date="2012" name="Genome Res.">
        <title>Genomic characterization of the Bacillus cereus sensu lato species: Backdrop to the evolution of Bacillus anthracis.</title>
        <authorList>
            <person name="Zwick M.E."/>
            <person name="Joseph S.J."/>
            <person name="Didelot X."/>
            <person name="Chen P.E."/>
            <person name="Bishop-Lilly K.A."/>
            <person name="Stewart A.C."/>
            <person name="Willner K."/>
            <person name="Nolan N."/>
            <person name="Lentz S."/>
            <person name="Thomason M.K."/>
            <person name="Sozhamannan S."/>
            <person name="Mateczun A.J."/>
            <person name="Du L."/>
            <person name="Read T.D."/>
        </authorList>
    </citation>
    <scope>NUCLEOTIDE SEQUENCE [LARGE SCALE GENOMIC DNA]</scope>
    <source>
        <strain evidence="1">AH603</strain>
    </source>
</reference>
<organism evidence="1">
    <name type="scientific">Bacillus mycoides</name>
    <dbReference type="NCBI Taxonomy" id="1405"/>
    <lineage>
        <taxon>Bacteria</taxon>
        <taxon>Bacillati</taxon>
        <taxon>Bacillota</taxon>
        <taxon>Bacilli</taxon>
        <taxon>Bacillales</taxon>
        <taxon>Bacillaceae</taxon>
        <taxon>Bacillus</taxon>
        <taxon>Bacillus cereus group</taxon>
    </lineage>
</organism>
<comment type="caution">
    <text evidence="1">The sequence shown here is derived from an EMBL/GenBank/DDBJ whole genome shotgun (WGS) entry which is preliminary data.</text>
</comment>
<dbReference type="Proteomes" id="UP000001753">
    <property type="component" value="Chromosome"/>
</dbReference>
<proteinExistence type="predicted"/>
<dbReference type="AlphaFoldDB" id="C2Q4A4"/>
<accession>C2Q4A4</accession>
<gene>
    <name evidence="1" type="ORF">bcere0026_55460</name>
</gene>
<dbReference type="EMBL" id="ACMP01000205">
    <property type="protein sequence ID" value="EEL67521.1"/>
    <property type="molecule type" value="Genomic_DNA"/>
</dbReference>
<sequence>MQGIFLNKVTLIKGDIYIMTGQNNRGGKREGAGRKAIGVTRKVSLTLPTELWSEIEFLCEYDGGSQSKVIRKMLETQIPKTQMVRDIKELQNANIGANITSDEDAVDFCVKLVHEIFIQKKHKYEPDLK</sequence>